<protein>
    <submittedName>
        <fullName evidence="1">Uncharacterized protein</fullName>
    </submittedName>
</protein>
<dbReference type="AlphaFoldDB" id="A0A9D4EBM7"/>
<reference evidence="1" key="2">
    <citation type="submission" date="2020-11" db="EMBL/GenBank/DDBJ databases">
        <authorList>
            <person name="McCartney M.A."/>
            <person name="Auch B."/>
            <person name="Kono T."/>
            <person name="Mallez S."/>
            <person name="Becker A."/>
            <person name="Gohl D.M."/>
            <person name="Silverstein K.A.T."/>
            <person name="Koren S."/>
            <person name="Bechman K.B."/>
            <person name="Herman A."/>
            <person name="Abrahante J.E."/>
            <person name="Garbe J."/>
        </authorList>
    </citation>
    <scope>NUCLEOTIDE SEQUENCE</scope>
    <source>
        <strain evidence="1">Duluth1</strain>
        <tissue evidence="1">Whole animal</tissue>
    </source>
</reference>
<evidence type="ECO:0000313" key="1">
    <source>
        <dbReference type="EMBL" id="KAH3777564.1"/>
    </source>
</evidence>
<reference evidence="1" key="1">
    <citation type="journal article" date="2019" name="bioRxiv">
        <title>The Genome of the Zebra Mussel, Dreissena polymorpha: A Resource for Invasive Species Research.</title>
        <authorList>
            <person name="McCartney M.A."/>
            <person name="Auch B."/>
            <person name="Kono T."/>
            <person name="Mallez S."/>
            <person name="Zhang Y."/>
            <person name="Obille A."/>
            <person name="Becker A."/>
            <person name="Abrahante J.E."/>
            <person name="Garbe J."/>
            <person name="Badalamenti J.P."/>
            <person name="Herman A."/>
            <person name="Mangelson H."/>
            <person name="Liachko I."/>
            <person name="Sullivan S."/>
            <person name="Sone E.D."/>
            <person name="Koren S."/>
            <person name="Silverstein K.A.T."/>
            <person name="Beckman K.B."/>
            <person name="Gohl D.M."/>
        </authorList>
    </citation>
    <scope>NUCLEOTIDE SEQUENCE</scope>
    <source>
        <strain evidence="1">Duluth1</strain>
        <tissue evidence="1">Whole animal</tissue>
    </source>
</reference>
<gene>
    <name evidence="1" type="ORF">DPMN_179011</name>
</gene>
<organism evidence="1 2">
    <name type="scientific">Dreissena polymorpha</name>
    <name type="common">Zebra mussel</name>
    <name type="synonym">Mytilus polymorpha</name>
    <dbReference type="NCBI Taxonomy" id="45954"/>
    <lineage>
        <taxon>Eukaryota</taxon>
        <taxon>Metazoa</taxon>
        <taxon>Spiralia</taxon>
        <taxon>Lophotrochozoa</taxon>
        <taxon>Mollusca</taxon>
        <taxon>Bivalvia</taxon>
        <taxon>Autobranchia</taxon>
        <taxon>Heteroconchia</taxon>
        <taxon>Euheterodonta</taxon>
        <taxon>Imparidentia</taxon>
        <taxon>Neoheterodontei</taxon>
        <taxon>Myida</taxon>
        <taxon>Dreissenoidea</taxon>
        <taxon>Dreissenidae</taxon>
        <taxon>Dreissena</taxon>
    </lineage>
</organism>
<sequence>MPAFYGTFKKPKLLLCLDTMCFTCLDEYALRNERIRDLPVPGVWLPVQEGGLCKFDKNQHIKVKQTIERALAAAGGPMPCEMKMI</sequence>
<dbReference type="Proteomes" id="UP000828390">
    <property type="component" value="Unassembled WGS sequence"/>
</dbReference>
<proteinExistence type="predicted"/>
<keyword evidence="2" id="KW-1185">Reference proteome</keyword>
<name>A0A9D4EBM7_DREPO</name>
<evidence type="ECO:0000313" key="2">
    <source>
        <dbReference type="Proteomes" id="UP000828390"/>
    </source>
</evidence>
<dbReference type="EMBL" id="JAIWYP010000009">
    <property type="protein sequence ID" value="KAH3777564.1"/>
    <property type="molecule type" value="Genomic_DNA"/>
</dbReference>
<accession>A0A9D4EBM7</accession>
<comment type="caution">
    <text evidence="1">The sequence shown here is derived from an EMBL/GenBank/DDBJ whole genome shotgun (WGS) entry which is preliminary data.</text>
</comment>